<evidence type="ECO:0000259" key="3">
    <source>
        <dbReference type="Pfam" id="PF02525"/>
    </source>
</evidence>
<keyword evidence="2" id="KW-0560">Oxidoreductase</keyword>
<dbReference type="Proteomes" id="UP000020595">
    <property type="component" value="Unassembled WGS sequence"/>
</dbReference>
<dbReference type="PATRIC" id="fig|1310613.3.peg.140"/>
<dbReference type="GO" id="GO:0003955">
    <property type="term" value="F:NAD(P)H dehydrogenase (quinone) activity"/>
    <property type="evidence" value="ECO:0007669"/>
    <property type="project" value="TreeGrafter"/>
</dbReference>
<dbReference type="GO" id="GO:0005829">
    <property type="term" value="C:cytosol"/>
    <property type="evidence" value="ECO:0007669"/>
    <property type="project" value="TreeGrafter"/>
</dbReference>
<dbReference type="PANTHER" id="PTHR10204:SF34">
    <property type="entry name" value="NAD(P)H DEHYDROGENASE [QUINONE] 1 ISOFORM 1"/>
    <property type="match status" value="1"/>
</dbReference>
<dbReference type="InterPro" id="IPR029039">
    <property type="entry name" value="Flavoprotein-like_sf"/>
</dbReference>
<dbReference type="AlphaFoldDB" id="A0A009HU05"/>
<dbReference type="InterPro" id="IPR003680">
    <property type="entry name" value="Flavodoxin_fold"/>
</dbReference>
<evidence type="ECO:0000313" key="4">
    <source>
        <dbReference type="EMBL" id="EXB07747.1"/>
    </source>
</evidence>
<comment type="similarity">
    <text evidence="1">Belongs to the NAD(P)H dehydrogenase (quinone) family.</text>
</comment>
<dbReference type="RefSeq" id="WP_032034168.1">
    <property type="nucleotide sequence ID" value="NZ_JEWH01000001.1"/>
</dbReference>
<proteinExistence type="inferred from homology"/>
<dbReference type="FunFam" id="3.40.50.360:FF:000054">
    <property type="entry name" value="NAD(P)H dehydrogenase, quinone 1"/>
    <property type="match status" value="1"/>
</dbReference>
<dbReference type="Gene3D" id="3.40.50.360">
    <property type="match status" value="1"/>
</dbReference>
<evidence type="ECO:0000256" key="2">
    <source>
        <dbReference type="ARBA" id="ARBA00023002"/>
    </source>
</evidence>
<comment type="caution">
    <text evidence="4">The sequence shown here is derived from an EMBL/GenBank/DDBJ whole genome shotgun (WGS) entry which is preliminary data.</text>
</comment>
<feature type="domain" description="Flavodoxin-like fold" evidence="3">
    <location>
        <begin position="1"/>
        <end position="206"/>
    </location>
</feature>
<protein>
    <submittedName>
        <fullName evidence="4">NADPH-dependent FMN reductase family protein</fullName>
    </submittedName>
</protein>
<dbReference type="InterPro" id="IPR051545">
    <property type="entry name" value="NAD(P)H_dehydrogenase_qn"/>
</dbReference>
<dbReference type="EMBL" id="JEWH01000001">
    <property type="protein sequence ID" value="EXB07747.1"/>
    <property type="molecule type" value="Genomic_DNA"/>
</dbReference>
<evidence type="ECO:0000313" key="5">
    <source>
        <dbReference type="Proteomes" id="UP000020595"/>
    </source>
</evidence>
<sequence>MNILIVHAHPEPLSFTTSLKTTAQQTFKKLGHQVEISDLYAMQFNPVASKEDFLELNQPDYFNYALEQRNATKQQLLSPDIQAEIDKVKRADLIILNFPLYWTSVPAILKGWIDRVFVSGLFYGGKRFYNHGGMAGKKAMLCLTLGGRTHMFGENSIHGPIEHYLSPIQRGTLAYTGFEVLPPFIAYHVPYISQEARETILEDYVTYLTHLDQLEPLKFPKLEEFDEKLYPL</sequence>
<dbReference type="SUPFAM" id="SSF52218">
    <property type="entry name" value="Flavoproteins"/>
    <property type="match status" value="1"/>
</dbReference>
<dbReference type="PANTHER" id="PTHR10204">
    <property type="entry name" value="NAD P H OXIDOREDUCTASE-RELATED"/>
    <property type="match status" value="1"/>
</dbReference>
<gene>
    <name evidence="4" type="ORF">J512_0149</name>
</gene>
<evidence type="ECO:0000256" key="1">
    <source>
        <dbReference type="ARBA" id="ARBA00006252"/>
    </source>
</evidence>
<name>A0A009HU05_ACIB9</name>
<reference evidence="4 5" key="1">
    <citation type="submission" date="2014-02" db="EMBL/GenBank/DDBJ databases">
        <title>Comparative genomics and transcriptomics to identify genetic mechanisms underlying the emergence of carbapenem resistant Acinetobacter baumannii (CRAb).</title>
        <authorList>
            <person name="Harris A.D."/>
            <person name="Johnson K.J."/>
            <person name="George J."/>
            <person name="Shefchek K."/>
            <person name="Daugherty S.C."/>
            <person name="Parankush S."/>
            <person name="Sadzewicz L."/>
            <person name="Tallon L."/>
            <person name="Sengamalay N."/>
            <person name="Hazen T.H."/>
            <person name="Rasko D.A."/>
        </authorList>
    </citation>
    <scope>NUCLEOTIDE SEQUENCE [LARGE SCALE GENOMIC DNA]</scope>
    <source>
        <strain evidence="4 5">1295743</strain>
    </source>
</reference>
<dbReference type="Pfam" id="PF02525">
    <property type="entry name" value="Flavodoxin_2"/>
    <property type="match status" value="1"/>
</dbReference>
<organism evidence="4 5">
    <name type="scientific">Acinetobacter baumannii (strain 1295743)</name>
    <dbReference type="NCBI Taxonomy" id="1310613"/>
    <lineage>
        <taxon>Bacteria</taxon>
        <taxon>Pseudomonadati</taxon>
        <taxon>Pseudomonadota</taxon>
        <taxon>Gammaproteobacteria</taxon>
        <taxon>Moraxellales</taxon>
        <taxon>Moraxellaceae</taxon>
        <taxon>Acinetobacter</taxon>
        <taxon>Acinetobacter calcoaceticus/baumannii complex</taxon>
    </lineage>
</organism>
<accession>A0A009HU05</accession>